<proteinExistence type="predicted"/>
<reference evidence="1 2" key="1">
    <citation type="journal article" date="2016" name="Nat. Commun.">
        <title>Thousands of microbial genomes shed light on interconnected biogeochemical processes in an aquifer system.</title>
        <authorList>
            <person name="Anantharaman K."/>
            <person name="Brown C.T."/>
            <person name="Hug L.A."/>
            <person name="Sharon I."/>
            <person name="Castelle C.J."/>
            <person name="Probst A.J."/>
            <person name="Thomas B.C."/>
            <person name="Singh A."/>
            <person name="Wilkins M.J."/>
            <person name="Karaoz U."/>
            <person name="Brodie E.L."/>
            <person name="Williams K.H."/>
            <person name="Hubbard S.S."/>
            <person name="Banfield J.F."/>
        </authorList>
    </citation>
    <scope>NUCLEOTIDE SEQUENCE [LARGE SCALE GENOMIC DNA]</scope>
</reference>
<dbReference type="AlphaFoldDB" id="A0A1G2DCG2"/>
<evidence type="ECO:0000313" key="1">
    <source>
        <dbReference type="EMBL" id="OGZ10478.1"/>
    </source>
</evidence>
<sequence>MWLTAYSSTPEETDDTPFITATGNTVRDGIVATNFLPFGTRVQIPEVFGNKIFVVDDRMHPRKKDYMDVWMPTKQDALNLGIRRTKIVVLASPADSPLARLTQ</sequence>
<dbReference type="Proteomes" id="UP000178099">
    <property type="component" value="Unassembled WGS sequence"/>
</dbReference>
<protein>
    <recommendedName>
        <fullName evidence="3">3D domain-containing protein</fullName>
    </recommendedName>
</protein>
<organism evidence="1 2">
    <name type="scientific">Candidatus Lloydbacteria bacterium RIFCSPHIGHO2_02_FULL_51_22</name>
    <dbReference type="NCBI Taxonomy" id="1798663"/>
    <lineage>
        <taxon>Bacteria</taxon>
        <taxon>Candidatus Lloydiibacteriota</taxon>
    </lineage>
</organism>
<comment type="caution">
    <text evidence="1">The sequence shown here is derived from an EMBL/GenBank/DDBJ whole genome shotgun (WGS) entry which is preliminary data.</text>
</comment>
<dbReference type="CDD" id="cd22784">
    <property type="entry name" value="DPBB_MltA_YuiC-like"/>
    <property type="match status" value="1"/>
</dbReference>
<evidence type="ECO:0008006" key="3">
    <source>
        <dbReference type="Google" id="ProtNLM"/>
    </source>
</evidence>
<gene>
    <name evidence="1" type="ORF">A3D67_03610</name>
</gene>
<accession>A0A1G2DCG2</accession>
<evidence type="ECO:0000313" key="2">
    <source>
        <dbReference type="Proteomes" id="UP000178099"/>
    </source>
</evidence>
<name>A0A1G2DCG2_9BACT</name>
<dbReference type="EMBL" id="MHLN01000040">
    <property type="protein sequence ID" value="OGZ10478.1"/>
    <property type="molecule type" value="Genomic_DNA"/>
</dbReference>